<proteinExistence type="predicted"/>
<dbReference type="InterPro" id="IPR007167">
    <property type="entry name" value="Fe-transptr_FeoA-like"/>
</dbReference>
<dbReference type="InterPro" id="IPR008988">
    <property type="entry name" value="Transcriptional_repressor_C"/>
</dbReference>
<dbReference type="SUPFAM" id="SSF50037">
    <property type="entry name" value="C-terminal domain of transcriptional repressors"/>
    <property type="match status" value="1"/>
</dbReference>
<evidence type="ECO:0000256" key="1">
    <source>
        <dbReference type="ARBA" id="ARBA00023004"/>
    </source>
</evidence>
<keyword evidence="1" id="KW-0408">Iron</keyword>
<sequence length="109" mass="11900">MYPDVPDETLIDNHSHRHYTGSVTSPISLETLPRHQAATVDTIDWARLATPEARRLRELGFDQGVAVEVLHRARIGGGPVACRIGRMTVALRRAVAGAIRVSVDPLPAE</sequence>
<comment type="caution">
    <text evidence="3">The sequence shown here is derived from an EMBL/GenBank/DDBJ whole genome shotgun (WGS) entry which is preliminary data.</text>
</comment>
<dbReference type="EMBL" id="QFQI01000002">
    <property type="protein sequence ID" value="PZQ62033.1"/>
    <property type="molecule type" value="Genomic_DNA"/>
</dbReference>
<accession>A0A2W5R440</accession>
<gene>
    <name evidence="3" type="ORF">DI544_05415</name>
</gene>
<dbReference type="InterPro" id="IPR038157">
    <property type="entry name" value="FeoA_core_dom"/>
</dbReference>
<reference evidence="3 4" key="1">
    <citation type="submission" date="2017-08" db="EMBL/GenBank/DDBJ databases">
        <title>Infants hospitalized years apart are colonized by the same room-sourced microbial strains.</title>
        <authorList>
            <person name="Brooks B."/>
            <person name="Olm M.R."/>
            <person name="Firek B.A."/>
            <person name="Baker R."/>
            <person name="Thomas B.C."/>
            <person name="Morowitz M.J."/>
            <person name="Banfield J.F."/>
        </authorList>
    </citation>
    <scope>NUCLEOTIDE SEQUENCE [LARGE SCALE GENOMIC DNA]</scope>
    <source>
        <strain evidence="3">S2_005_001_R1_22</strain>
    </source>
</reference>
<dbReference type="Proteomes" id="UP000249229">
    <property type="component" value="Unassembled WGS sequence"/>
</dbReference>
<feature type="domain" description="Ferrous iron transporter FeoA-like" evidence="2">
    <location>
        <begin position="27"/>
        <end position="103"/>
    </location>
</feature>
<dbReference type="AlphaFoldDB" id="A0A2W5R440"/>
<dbReference type="SMART" id="SM00899">
    <property type="entry name" value="FeoA"/>
    <property type="match status" value="1"/>
</dbReference>
<dbReference type="Gene3D" id="2.30.30.90">
    <property type="match status" value="1"/>
</dbReference>
<name>A0A2W5R440_9SPHN</name>
<evidence type="ECO:0000313" key="3">
    <source>
        <dbReference type="EMBL" id="PZQ62033.1"/>
    </source>
</evidence>
<protein>
    <submittedName>
        <fullName evidence="3">Ferrous iron transport protein A</fullName>
    </submittedName>
</protein>
<evidence type="ECO:0000259" key="2">
    <source>
        <dbReference type="SMART" id="SM00899"/>
    </source>
</evidence>
<dbReference type="GO" id="GO:0046914">
    <property type="term" value="F:transition metal ion binding"/>
    <property type="evidence" value="ECO:0007669"/>
    <property type="project" value="InterPro"/>
</dbReference>
<organism evidence="3 4">
    <name type="scientific">Sphingomonas taxi</name>
    <dbReference type="NCBI Taxonomy" id="1549858"/>
    <lineage>
        <taxon>Bacteria</taxon>
        <taxon>Pseudomonadati</taxon>
        <taxon>Pseudomonadota</taxon>
        <taxon>Alphaproteobacteria</taxon>
        <taxon>Sphingomonadales</taxon>
        <taxon>Sphingomonadaceae</taxon>
        <taxon>Sphingomonas</taxon>
    </lineage>
</organism>
<evidence type="ECO:0000313" key="4">
    <source>
        <dbReference type="Proteomes" id="UP000249229"/>
    </source>
</evidence>
<dbReference type="Pfam" id="PF04023">
    <property type="entry name" value="FeoA"/>
    <property type="match status" value="1"/>
</dbReference>